<name>A0A670IVR5_PODMU</name>
<dbReference type="CDD" id="cd00086">
    <property type="entry name" value="homeodomain"/>
    <property type="match status" value="1"/>
</dbReference>
<dbReference type="PROSITE" id="PS50071">
    <property type="entry name" value="HOMEOBOX_2"/>
    <property type="match status" value="1"/>
</dbReference>
<dbReference type="SMART" id="SM00389">
    <property type="entry name" value="HOX"/>
    <property type="match status" value="1"/>
</dbReference>
<dbReference type="InterPro" id="IPR001356">
    <property type="entry name" value="HD"/>
</dbReference>
<feature type="domain" description="Homeobox" evidence="4">
    <location>
        <begin position="66"/>
        <end position="113"/>
    </location>
</feature>
<reference evidence="5" key="3">
    <citation type="submission" date="2025-09" db="UniProtKB">
        <authorList>
            <consortium name="Ensembl"/>
        </authorList>
    </citation>
    <scope>IDENTIFICATION</scope>
</reference>
<dbReference type="GO" id="GO:0005634">
    <property type="term" value="C:nucleus"/>
    <property type="evidence" value="ECO:0007669"/>
    <property type="project" value="UniProtKB-SubCell"/>
</dbReference>
<keyword evidence="6" id="KW-1185">Reference proteome</keyword>
<proteinExistence type="predicted"/>
<keyword evidence="2 3" id="KW-0371">Homeobox</keyword>
<evidence type="ECO:0000313" key="5">
    <source>
        <dbReference type="Ensembl" id="ENSPMRP00000015262.1"/>
    </source>
</evidence>
<dbReference type="InterPro" id="IPR050649">
    <property type="entry name" value="Paired_Homeobox_TFs"/>
</dbReference>
<dbReference type="PANTHER" id="PTHR24329:SF362">
    <property type="entry name" value="INTESTINE-SPECIFIC HOMEOBOX"/>
    <property type="match status" value="1"/>
</dbReference>
<dbReference type="PANTHER" id="PTHR24329">
    <property type="entry name" value="HOMEOBOX PROTEIN ARISTALESS"/>
    <property type="match status" value="1"/>
</dbReference>
<reference evidence="5" key="2">
    <citation type="submission" date="2025-08" db="UniProtKB">
        <authorList>
            <consortium name="Ensembl"/>
        </authorList>
    </citation>
    <scope>IDENTIFICATION</scope>
</reference>
<evidence type="ECO:0000256" key="2">
    <source>
        <dbReference type="PROSITE-ProRule" id="PRU00108"/>
    </source>
</evidence>
<keyword evidence="2 3" id="KW-0238">DNA-binding</keyword>
<dbReference type="Ensembl" id="ENSPMRT00000016305.1">
    <property type="protein sequence ID" value="ENSPMRP00000015262.1"/>
    <property type="gene ID" value="ENSPMRG00000010180.1"/>
</dbReference>
<accession>A0A670IVR5</accession>
<comment type="subcellular location">
    <subcellularLocation>
        <location evidence="1 2 3">Nucleus</location>
    </subcellularLocation>
</comment>
<reference evidence="5 6" key="1">
    <citation type="journal article" date="2019" name="Proc. Natl. Acad. Sci. U.S.A.">
        <title>Regulatory changes in pterin and carotenoid genes underlie balanced color polymorphisms in the wall lizard.</title>
        <authorList>
            <person name="Andrade P."/>
            <person name="Pinho C."/>
            <person name="Perez I de Lanuza G."/>
            <person name="Afonso S."/>
            <person name="Brejcha J."/>
            <person name="Rubin C.J."/>
            <person name="Wallerman O."/>
            <person name="Pereira P."/>
            <person name="Sabatino S.J."/>
            <person name="Bellati A."/>
            <person name="Pellitteri-Rosa D."/>
            <person name="Bosakova Z."/>
            <person name="Bunikis I."/>
            <person name="Carretero M.A."/>
            <person name="Feiner N."/>
            <person name="Marsik P."/>
            <person name="Pauperio F."/>
            <person name="Salvi D."/>
            <person name="Soler L."/>
            <person name="While G.M."/>
            <person name="Uller T."/>
            <person name="Font E."/>
            <person name="Andersson L."/>
            <person name="Carneiro M."/>
        </authorList>
    </citation>
    <scope>NUCLEOTIDE SEQUENCE</scope>
</reference>
<sequence length="146" mass="16863">MEKRMSDSKERDNGERPILHFSIEEILKRKSREVCLRTTTICNNHAEDAQILRTEPISETAKDEKKGKRRIRTTFTAEQLQELERIFHITHYPDVNIRNQLAAKINLPEARIQWQSPVLITISGFRISGQSGGSMKDLAIFVVFSI</sequence>
<evidence type="ECO:0000256" key="1">
    <source>
        <dbReference type="ARBA" id="ARBA00004123"/>
    </source>
</evidence>
<dbReference type="GO" id="GO:0000977">
    <property type="term" value="F:RNA polymerase II transcription regulatory region sequence-specific DNA binding"/>
    <property type="evidence" value="ECO:0007669"/>
    <property type="project" value="TreeGrafter"/>
</dbReference>
<organism evidence="5 6">
    <name type="scientific">Podarcis muralis</name>
    <name type="common">Wall lizard</name>
    <name type="synonym">Lacerta muralis</name>
    <dbReference type="NCBI Taxonomy" id="64176"/>
    <lineage>
        <taxon>Eukaryota</taxon>
        <taxon>Metazoa</taxon>
        <taxon>Chordata</taxon>
        <taxon>Craniata</taxon>
        <taxon>Vertebrata</taxon>
        <taxon>Euteleostomi</taxon>
        <taxon>Lepidosauria</taxon>
        <taxon>Squamata</taxon>
        <taxon>Bifurcata</taxon>
        <taxon>Unidentata</taxon>
        <taxon>Episquamata</taxon>
        <taxon>Laterata</taxon>
        <taxon>Lacertibaenia</taxon>
        <taxon>Lacertidae</taxon>
        <taxon>Podarcis</taxon>
    </lineage>
</organism>
<feature type="DNA-binding region" description="Homeobox" evidence="2">
    <location>
        <begin position="68"/>
        <end position="114"/>
    </location>
</feature>
<dbReference type="Proteomes" id="UP000472272">
    <property type="component" value="Chromosome 10"/>
</dbReference>
<keyword evidence="2 3" id="KW-0539">Nucleus</keyword>
<evidence type="ECO:0000256" key="3">
    <source>
        <dbReference type="RuleBase" id="RU000682"/>
    </source>
</evidence>
<evidence type="ECO:0000259" key="4">
    <source>
        <dbReference type="PROSITE" id="PS50071"/>
    </source>
</evidence>
<dbReference type="InterPro" id="IPR009057">
    <property type="entry name" value="Homeodomain-like_sf"/>
</dbReference>
<dbReference type="GO" id="GO:0000981">
    <property type="term" value="F:DNA-binding transcription factor activity, RNA polymerase II-specific"/>
    <property type="evidence" value="ECO:0007669"/>
    <property type="project" value="TreeGrafter"/>
</dbReference>
<dbReference type="Gene3D" id="1.10.10.60">
    <property type="entry name" value="Homeodomain-like"/>
    <property type="match status" value="1"/>
</dbReference>
<evidence type="ECO:0000313" key="6">
    <source>
        <dbReference type="Proteomes" id="UP000472272"/>
    </source>
</evidence>
<dbReference type="AlphaFoldDB" id="A0A670IVR5"/>
<dbReference type="GeneTree" id="ENSGT00940000161702"/>
<gene>
    <name evidence="5" type="primary">ISX</name>
</gene>
<dbReference type="Pfam" id="PF00046">
    <property type="entry name" value="Homeodomain"/>
    <property type="match status" value="1"/>
</dbReference>
<protein>
    <submittedName>
        <fullName evidence="5">Intestine specific homeobox</fullName>
    </submittedName>
</protein>
<dbReference type="SUPFAM" id="SSF46689">
    <property type="entry name" value="Homeodomain-like"/>
    <property type="match status" value="1"/>
</dbReference>